<accession>A0A1J5SXE4</accession>
<keyword evidence="1" id="KW-0472">Membrane</keyword>
<organism evidence="2">
    <name type="scientific">mine drainage metagenome</name>
    <dbReference type="NCBI Taxonomy" id="410659"/>
    <lineage>
        <taxon>unclassified sequences</taxon>
        <taxon>metagenomes</taxon>
        <taxon>ecological metagenomes</taxon>
    </lineage>
</organism>
<evidence type="ECO:0000313" key="2">
    <source>
        <dbReference type="EMBL" id="OIR08720.1"/>
    </source>
</evidence>
<protein>
    <submittedName>
        <fullName evidence="2">Uncharacterized protein</fullName>
    </submittedName>
</protein>
<feature type="transmembrane region" description="Helical" evidence="1">
    <location>
        <begin position="6"/>
        <end position="26"/>
    </location>
</feature>
<reference evidence="2" key="1">
    <citation type="submission" date="2016-10" db="EMBL/GenBank/DDBJ databases">
        <title>Sequence of Gallionella enrichment culture.</title>
        <authorList>
            <person name="Poehlein A."/>
            <person name="Muehling M."/>
            <person name="Daniel R."/>
        </authorList>
    </citation>
    <scope>NUCLEOTIDE SEQUENCE</scope>
</reference>
<sequence>MSVLHALELGFIGGIALFFAFLYSGLLDKWFR</sequence>
<keyword evidence="1" id="KW-0812">Transmembrane</keyword>
<proteinExistence type="predicted"/>
<evidence type="ECO:0000256" key="1">
    <source>
        <dbReference type="SAM" id="Phobius"/>
    </source>
</evidence>
<name>A0A1J5SXE4_9ZZZZ</name>
<comment type="caution">
    <text evidence="2">The sequence shown here is derived from an EMBL/GenBank/DDBJ whole genome shotgun (WGS) entry which is preliminary data.</text>
</comment>
<gene>
    <name evidence="2" type="ORF">GALL_91040</name>
</gene>
<dbReference type="AlphaFoldDB" id="A0A1J5SXE4"/>
<keyword evidence="1" id="KW-1133">Transmembrane helix</keyword>
<dbReference type="EMBL" id="MLJW01000030">
    <property type="protein sequence ID" value="OIR08720.1"/>
    <property type="molecule type" value="Genomic_DNA"/>
</dbReference>